<keyword evidence="3" id="KW-1185">Reference proteome</keyword>
<keyword evidence="1" id="KW-1133">Transmembrane helix</keyword>
<gene>
    <name evidence="2" type="primary">Acey_s0009.g809</name>
    <name evidence="2" type="ORF">Y032_0009g809</name>
</gene>
<dbReference type="AlphaFoldDB" id="A0A016VLG9"/>
<protein>
    <submittedName>
        <fullName evidence="2">Uncharacterized protein</fullName>
    </submittedName>
</protein>
<organism evidence="2 3">
    <name type="scientific">Ancylostoma ceylanicum</name>
    <dbReference type="NCBI Taxonomy" id="53326"/>
    <lineage>
        <taxon>Eukaryota</taxon>
        <taxon>Metazoa</taxon>
        <taxon>Ecdysozoa</taxon>
        <taxon>Nematoda</taxon>
        <taxon>Chromadorea</taxon>
        <taxon>Rhabditida</taxon>
        <taxon>Rhabditina</taxon>
        <taxon>Rhabditomorpha</taxon>
        <taxon>Strongyloidea</taxon>
        <taxon>Ancylostomatidae</taxon>
        <taxon>Ancylostomatinae</taxon>
        <taxon>Ancylostoma</taxon>
    </lineage>
</organism>
<proteinExistence type="predicted"/>
<accession>A0A016VLG9</accession>
<evidence type="ECO:0000313" key="2">
    <source>
        <dbReference type="EMBL" id="EYC27583.1"/>
    </source>
</evidence>
<sequence length="78" mass="8514">MAVQSYAVFPDLLKEMIGCPWIGAAGWLGVGAALGIAVTVVVTGLKCWRFVDRRLAIASNAMQRMHLSEESDDEDVLY</sequence>
<evidence type="ECO:0000313" key="3">
    <source>
        <dbReference type="Proteomes" id="UP000024635"/>
    </source>
</evidence>
<evidence type="ECO:0000256" key="1">
    <source>
        <dbReference type="SAM" id="Phobius"/>
    </source>
</evidence>
<name>A0A016VLG9_9BILA</name>
<reference evidence="3" key="1">
    <citation type="journal article" date="2015" name="Nat. Genet.">
        <title>The genome and transcriptome of the zoonotic hookworm Ancylostoma ceylanicum identify infection-specific gene families.</title>
        <authorList>
            <person name="Schwarz E.M."/>
            <person name="Hu Y."/>
            <person name="Antoshechkin I."/>
            <person name="Miller M.M."/>
            <person name="Sternberg P.W."/>
            <person name="Aroian R.V."/>
        </authorList>
    </citation>
    <scope>NUCLEOTIDE SEQUENCE</scope>
    <source>
        <strain evidence="3">HY135</strain>
    </source>
</reference>
<keyword evidence="1" id="KW-0812">Transmembrane</keyword>
<dbReference type="Proteomes" id="UP000024635">
    <property type="component" value="Unassembled WGS sequence"/>
</dbReference>
<dbReference type="EMBL" id="JARK01001345">
    <property type="protein sequence ID" value="EYC27583.1"/>
    <property type="molecule type" value="Genomic_DNA"/>
</dbReference>
<comment type="caution">
    <text evidence="2">The sequence shown here is derived from an EMBL/GenBank/DDBJ whole genome shotgun (WGS) entry which is preliminary data.</text>
</comment>
<feature type="transmembrane region" description="Helical" evidence="1">
    <location>
        <begin position="20"/>
        <end position="45"/>
    </location>
</feature>
<keyword evidence="1" id="KW-0472">Membrane</keyword>